<dbReference type="PROSITE" id="PS51095">
    <property type="entry name" value="PTS_EIIA_TYPE_3"/>
    <property type="match status" value="1"/>
</dbReference>
<evidence type="ECO:0000256" key="6">
    <source>
        <dbReference type="PIRSR" id="PIRSR000699-2"/>
    </source>
</evidence>
<keyword evidence="3" id="KW-0808">Transferase</keyword>
<accession>A0A7X9Y167</accession>
<dbReference type="GO" id="GO:0009401">
    <property type="term" value="P:phosphoenolpyruvate-dependent sugar phosphotransferase system"/>
    <property type="evidence" value="ECO:0007669"/>
    <property type="project" value="UniProtKB-KW"/>
</dbReference>
<dbReference type="SUPFAM" id="SSF46973">
    <property type="entry name" value="Enzyme IIa from lactose specific PTS, IIa-lac"/>
    <property type="match status" value="1"/>
</dbReference>
<keyword evidence="1" id="KW-0813">Transport</keyword>
<comment type="caution">
    <text evidence="8">The sequence shown here is derived from an EMBL/GenBank/DDBJ whole genome shotgun (WGS) entry which is preliminary data.</text>
</comment>
<dbReference type="GO" id="GO:0046872">
    <property type="term" value="F:metal ion binding"/>
    <property type="evidence" value="ECO:0007669"/>
    <property type="project" value="UniProtKB-KW"/>
</dbReference>
<reference evidence="8 9" key="1">
    <citation type="submission" date="2020-04" db="EMBL/GenBank/DDBJ databases">
        <authorList>
            <person name="Hitch T.C.A."/>
            <person name="Wylensek D."/>
            <person name="Clavel T."/>
        </authorList>
    </citation>
    <scope>NUCLEOTIDE SEQUENCE [LARGE SCALE GENOMIC DNA]</scope>
    <source>
        <strain evidence="8 9">105184</strain>
    </source>
</reference>
<dbReference type="InterPro" id="IPR036542">
    <property type="entry name" value="PTS_IIA_lac/cel_sf"/>
</dbReference>
<feature type="binding site" evidence="6">
    <location>
        <position position="80"/>
    </location>
    <ligand>
        <name>Mg(2+)</name>
        <dbReference type="ChEBI" id="CHEBI:18420"/>
        <note>ligand shared between all trimeric partners</note>
    </ligand>
</feature>
<dbReference type="EMBL" id="JABAGR010000014">
    <property type="protein sequence ID" value="NMF26727.1"/>
    <property type="molecule type" value="Genomic_DNA"/>
</dbReference>
<dbReference type="Proteomes" id="UP000565613">
    <property type="component" value="Unassembled WGS sequence"/>
</dbReference>
<gene>
    <name evidence="8" type="ORF">HF885_09915</name>
</gene>
<evidence type="ECO:0000256" key="4">
    <source>
        <dbReference type="ARBA" id="ARBA00022683"/>
    </source>
</evidence>
<dbReference type="GO" id="GO:0016740">
    <property type="term" value="F:transferase activity"/>
    <property type="evidence" value="ECO:0007669"/>
    <property type="project" value="UniProtKB-KW"/>
</dbReference>
<evidence type="ECO:0000313" key="8">
    <source>
        <dbReference type="EMBL" id="NMF26727.1"/>
    </source>
</evidence>
<organism evidence="8 9">
    <name type="scientific">Parafannyhessea umbonata</name>
    <dbReference type="NCBI Taxonomy" id="604330"/>
    <lineage>
        <taxon>Bacteria</taxon>
        <taxon>Bacillati</taxon>
        <taxon>Actinomycetota</taxon>
        <taxon>Coriobacteriia</taxon>
        <taxon>Coriobacteriales</taxon>
        <taxon>Atopobiaceae</taxon>
        <taxon>Parafannyhessea</taxon>
    </lineage>
</organism>
<evidence type="ECO:0000256" key="5">
    <source>
        <dbReference type="PIRSR" id="PIRSR000699-1"/>
    </source>
</evidence>
<evidence type="ECO:0000313" key="9">
    <source>
        <dbReference type="Proteomes" id="UP000565613"/>
    </source>
</evidence>
<keyword evidence="6" id="KW-0479">Metal-binding</keyword>
<dbReference type="RefSeq" id="WP_170104751.1">
    <property type="nucleotide sequence ID" value="NZ_JABAGR010000014.1"/>
</dbReference>
<proteinExistence type="predicted"/>
<protein>
    <submittedName>
        <fullName evidence="8">PTS lactose/cellobiose transporter subunit IIA</fullName>
    </submittedName>
</protein>
<evidence type="ECO:0000256" key="7">
    <source>
        <dbReference type="PROSITE-ProRule" id="PRU00418"/>
    </source>
</evidence>
<evidence type="ECO:0000256" key="2">
    <source>
        <dbReference type="ARBA" id="ARBA00022597"/>
    </source>
</evidence>
<keyword evidence="2" id="KW-0762">Sugar transport</keyword>
<dbReference type="InterPro" id="IPR003188">
    <property type="entry name" value="PTS_IIA_lac/cel"/>
</dbReference>
<feature type="modified residue" description="Phosphohistidine; by HPr" evidence="7">
    <location>
        <position position="77"/>
    </location>
</feature>
<evidence type="ECO:0000256" key="1">
    <source>
        <dbReference type="ARBA" id="ARBA00022448"/>
    </source>
</evidence>
<dbReference type="CDD" id="cd00215">
    <property type="entry name" value="PTS_IIA_lac"/>
    <property type="match status" value="1"/>
</dbReference>
<keyword evidence="6" id="KW-0460">Magnesium</keyword>
<dbReference type="PIRSF" id="PIRSF000699">
    <property type="entry name" value="PTS_IILac_III"/>
    <property type="match status" value="1"/>
</dbReference>
<evidence type="ECO:0000256" key="3">
    <source>
        <dbReference type="ARBA" id="ARBA00022679"/>
    </source>
</evidence>
<comment type="cofactor">
    <cofactor evidence="6">
        <name>Mg(2+)</name>
        <dbReference type="ChEBI" id="CHEBI:18420"/>
    </cofactor>
    <text evidence="6">Binds 1 Mg(2+) ion per trimer.</text>
</comment>
<name>A0A7X9Y167_9ACTN</name>
<dbReference type="PANTHER" id="PTHR34382">
    <property type="entry name" value="PTS SYSTEM N,N'-DIACETYLCHITOBIOSE-SPECIFIC EIIA COMPONENT"/>
    <property type="match status" value="1"/>
</dbReference>
<dbReference type="Gene3D" id="1.20.58.80">
    <property type="entry name" value="Phosphotransferase system, lactose/cellobiose-type IIA subunit"/>
    <property type="match status" value="1"/>
</dbReference>
<dbReference type="Pfam" id="PF02255">
    <property type="entry name" value="PTS_IIA"/>
    <property type="match status" value="1"/>
</dbReference>
<sequence>MDEELEEVSFTIIASAGTARSCYIEAMDKAEAGKFEEAEALLKEGQKTFIGAHDAHFGLIQKEAEGNKTEFALILMHAEDQLMSAEAFGILAERHIALAKRLADLESRA</sequence>
<dbReference type="AlphaFoldDB" id="A0A7X9Y167"/>
<feature type="active site" description="Tele-phosphohistidine intermediate" evidence="5">
    <location>
        <position position="77"/>
    </location>
</feature>
<dbReference type="PANTHER" id="PTHR34382:SF10">
    <property type="entry name" value="PTS SYSTEM OLIGO-BETA-MANNOSIDE-SPECIFIC EIIA COMPONENT"/>
    <property type="match status" value="1"/>
</dbReference>
<keyword evidence="4" id="KW-0598">Phosphotransferase system</keyword>